<gene>
    <name evidence="1" type="ORF">BVC71_04060</name>
</gene>
<dbReference type="EMBL" id="MSPP01000001">
    <property type="protein sequence ID" value="OUD10670.1"/>
    <property type="molecule type" value="Genomic_DNA"/>
</dbReference>
<evidence type="ECO:0000313" key="2">
    <source>
        <dbReference type="Proteomes" id="UP000194664"/>
    </source>
</evidence>
<dbReference type="OrthoDB" id="5242510at2"/>
<dbReference type="AlphaFoldDB" id="A0A251X1R7"/>
<evidence type="ECO:0000313" key="1">
    <source>
        <dbReference type="EMBL" id="OUD10670.1"/>
    </source>
</evidence>
<dbReference type="Pfam" id="PF11927">
    <property type="entry name" value="HODM_asu-like"/>
    <property type="match status" value="1"/>
</dbReference>
<reference evidence="1 2" key="1">
    <citation type="submission" date="2016-12" db="EMBL/GenBank/DDBJ databases">
        <title>The draft genome sequence of HSLHS2.</title>
        <authorList>
            <person name="Hu D."/>
            <person name="Wang L."/>
            <person name="Shao Z."/>
        </authorList>
    </citation>
    <scope>NUCLEOTIDE SEQUENCE [LARGE SCALE GENOMIC DNA]</scope>
    <source>
        <strain evidence="1">MCCC 1A06712</strain>
    </source>
</reference>
<evidence type="ECO:0008006" key="3">
    <source>
        <dbReference type="Google" id="ProtNLM"/>
    </source>
</evidence>
<proteinExistence type="predicted"/>
<keyword evidence="2" id="KW-1185">Reference proteome</keyword>
<comment type="caution">
    <text evidence="1">The sequence shown here is derived from an EMBL/GenBank/DDBJ whole genome shotgun (WGS) entry which is preliminary data.</text>
</comment>
<dbReference type="Proteomes" id="UP000194664">
    <property type="component" value="Unassembled WGS sequence"/>
</dbReference>
<dbReference type="InterPro" id="IPR021848">
    <property type="entry name" value="HODM_asu-like"/>
</dbReference>
<sequence>MILQSMIPVDQREAATARLPAMKPVQGSWITIDDAYSAQMAEKARLMTQNRQAVCRMTVGAEPAVGELLDYVLEEIAGLSGFERDGDRITRPDGMQIDILRDDPFLSLSQLVTEDLCVLEKRGDEHVLTAALLCFPAAWTLAEKIGRPLTRIHVPVAPYNENIARRVQRLFDGIQPNKPIWRANLHTYEEPDLFHVRGENDPRPYKNIDAHYERSERQTVLRLPNSGAVLFAIHTCVVALP</sequence>
<organism evidence="1 2">
    <name type="scientific">Marivivens niveibacter</name>
    <dbReference type="NCBI Taxonomy" id="1930667"/>
    <lineage>
        <taxon>Bacteria</taxon>
        <taxon>Pseudomonadati</taxon>
        <taxon>Pseudomonadota</taxon>
        <taxon>Alphaproteobacteria</taxon>
        <taxon>Rhodobacterales</taxon>
        <taxon>Paracoccaceae</taxon>
        <taxon>Marivivens group</taxon>
        <taxon>Marivivens</taxon>
    </lineage>
</organism>
<accession>A0A251X1R7</accession>
<protein>
    <recommendedName>
        <fullName evidence="3">DUF3445 domain-containing protein</fullName>
    </recommendedName>
</protein>
<name>A0A251X1R7_9RHOB</name>